<protein>
    <submittedName>
        <fullName evidence="2">Uncharacterized protein</fullName>
    </submittedName>
</protein>
<dbReference type="EMBL" id="CACVBM020000754">
    <property type="protein sequence ID" value="CAA7022955.1"/>
    <property type="molecule type" value="Genomic_DNA"/>
</dbReference>
<dbReference type="AlphaFoldDB" id="A0A6D2I3U6"/>
<evidence type="ECO:0000313" key="2">
    <source>
        <dbReference type="EMBL" id="CAA7022955.1"/>
    </source>
</evidence>
<organism evidence="2 3">
    <name type="scientific">Microthlaspi erraticum</name>
    <dbReference type="NCBI Taxonomy" id="1685480"/>
    <lineage>
        <taxon>Eukaryota</taxon>
        <taxon>Viridiplantae</taxon>
        <taxon>Streptophyta</taxon>
        <taxon>Embryophyta</taxon>
        <taxon>Tracheophyta</taxon>
        <taxon>Spermatophyta</taxon>
        <taxon>Magnoliopsida</taxon>
        <taxon>eudicotyledons</taxon>
        <taxon>Gunneridae</taxon>
        <taxon>Pentapetalae</taxon>
        <taxon>rosids</taxon>
        <taxon>malvids</taxon>
        <taxon>Brassicales</taxon>
        <taxon>Brassicaceae</taxon>
        <taxon>Coluteocarpeae</taxon>
        <taxon>Microthlaspi</taxon>
    </lineage>
</organism>
<dbReference type="OrthoDB" id="1056146at2759"/>
<dbReference type="NCBIfam" id="TIGR01572">
    <property type="entry name" value="A_thl_para_3677"/>
    <property type="match status" value="1"/>
</dbReference>
<dbReference type="Pfam" id="PF04776">
    <property type="entry name" value="protein_MS5"/>
    <property type="match status" value="1"/>
</dbReference>
<keyword evidence="3" id="KW-1185">Reference proteome</keyword>
<dbReference type="InterPro" id="IPR006462">
    <property type="entry name" value="MS5"/>
</dbReference>
<reference evidence="2" key="1">
    <citation type="submission" date="2020-01" db="EMBL/GenBank/DDBJ databases">
        <authorList>
            <person name="Mishra B."/>
        </authorList>
    </citation>
    <scope>NUCLEOTIDE SEQUENCE [LARGE SCALE GENOMIC DNA]</scope>
</reference>
<gene>
    <name evidence="2" type="ORF">MERR_LOCUS10190</name>
</gene>
<name>A0A6D2I3U6_9BRAS</name>
<dbReference type="PANTHER" id="PTHR31260:SF77">
    <property type="entry name" value="(RAPE) HYPOTHETICAL PROTEIN"/>
    <property type="match status" value="1"/>
</dbReference>
<accession>A0A6D2I3U6</accession>
<dbReference type="PANTHER" id="PTHR31260">
    <property type="entry name" value="CYSTATIN/MONELLIN SUPERFAMILY PROTEIN"/>
    <property type="match status" value="1"/>
</dbReference>
<comment type="similarity">
    <text evidence="1">Belongs to the UPF0725 (EMB2204) family.</text>
</comment>
<comment type="caution">
    <text evidence="2">The sequence shown here is derived from an EMBL/GenBank/DDBJ whole genome shotgun (WGS) entry which is preliminary data.</text>
</comment>
<proteinExistence type="inferred from homology"/>
<dbReference type="Proteomes" id="UP000467841">
    <property type="component" value="Unassembled WGS sequence"/>
</dbReference>
<evidence type="ECO:0000256" key="1">
    <source>
        <dbReference type="ARBA" id="ARBA00043961"/>
    </source>
</evidence>
<evidence type="ECO:0000313" key="3">
    <source>
        <dbReference type="Proteomes" id="UP000467841"/>
    </source>
</evidence>
<sequence length="200" mass="23194">MNLLSSYFITLVVKERDDDTQRLFQVRVDENAYGCLDCVVSIARLKGFQEEEHTLSPRQDPSFDVGELPDWPSDDDIKDSRRFYLVEGPELVKTEWIQTYLELAVYTNDRFVLEADLCKLEVVKVAMETSNVEWPMERLNAREATVYIWFKGLAIRGAGQDVERKAIVRRVLDESTGYLSLKGDLCSREEDLDNTRLSWI</sequence>